<gene>
    <name evidence="2" type="ORF">WG66_5076</name>
</gene>
<organism evidence="2 3">
    <name type="scientific">Moniliophthora roreri</name>
    <name type="common">Frosty pod rot fungus</name>
    <name type="synonym">Monilia roreri</name>
    <dbReference type="NCBI Taxonomy" id="221103"/>
    <lineage>
        <taxon>Eukaryota</taxon>
        <taxon>Fungi</taxon>
        <taxon>Dikarya</taxon>
        <taxon>Basidiomycota</taxon>
        <taxon>Agaricomycotina</taxon>
        <taxon>Agaricomycetes</taxon>
        <taxon>Agaricomycetidae</taxon>
        <taxon>Agaricales</taxon>
        <taxon>Marasmiineae</taxon>
        <taxon>Marasmiaceae</taxon>
        <taxon>Moniliophthora</taxon>
    </lineage>
</organism>
<sequence length="121" mass="13764">MANSTEVERGHNPQANHGVLRTTPSQHVYYSKSRTPNSEEGSTVADNASELSGLEEDLRLERFSFDNFIRLFGQHYSPERDSDTEVVETLLANLTLCLDISQERLENNFNFDQTLNLTKTI</sequence>
<name>A0A0W0G184_MONRR</name>
<dbReference type="AlphaFoldDB" id="A0A0W0G184"/>
<evidence type="ECO:0000313" key="2">
    <source>
        <dbReference type="EMBL" id="KTB42349.1"/>
    </source>
</evidence>
<dbReference type="Proteomes" id="UP000054988">
    <property type="component" value="Unassembled WGS sequence"/>
</dbReference>
<feature type="region of interest" description="Disordered" evidence="1">
    <location>
        <begin position="1"/>
        <end position="51"/>
    </location>
</feature>
<comment type="caution">
    <text evidence="2">The sequence shown here is derived from an EMBL/GenBank/DDBJ whole genome shotgun (WGS) entry which is preliminary data.</text>
</comment>
<feature type="compositionally biased region" description="Polar residues" evidence="1">
    <location>
        <begin position="22"/>
        <end position="50"/>
    </location>
</feature>
<accession>A0A0W0G184</accession>
<feature type="compositionally biased region" description="Basic and acidic residues" evidence="1">
    <location>
        <begin position="1"/>
        <end position="11"/>
    </location>
</feature>
<dbReference type="EMBL" id="LATX01001343">
    <property type="protein sequence ID" value="KTB42349.1"/>
    <property type="molecule type" value="Genomic_DNA"/>
</dbReference>
<proteinExistence type="predicted"/>
<evidence type="ECO:0000256" key="1">
    <source>
        <dbReference type="SAM" id="MobiDB-lite"/>
    </source>
</evidence>
<reference evidence="2 3" key="1">
    <citation type="submission" date="2015-12" db="EMBL/GenBank/DDBJ databases">
        <title>Draft genome sequence of Moniliophthora roreri, the causal agent of frosty pod rot of cacao.</title>
        <authorList>
            <person name="Aime M.C."/>
            <person name="Diaz-Valderrama J.R."/>
            <person name="Kijpornyongpan T."/>
            <person name="Phillips-Mora W."/>
        </authorList>
    </citation>
    <scope>NUCLEOTIDE SEQUENCE [LARGE SCALE GENOMIC DNA]</scope>
    <source>
        <strain evidence="2 3">MCA 2952</strain>
    </source>
</reference>
<evidence type="ECO:0000313" key="3">
    <source>
        <dbReference type="Proteomes" id="UP000054988"/>
    </source>
</evidence>
<protein>
    <submittedName>
        <fullName evidence="2">Uncharacterized protein</fullName>
    </submittedName>
</protein>